<organism evidence="1">
    <name type="scientific">Spironucleus salmonicida</name>
    <dbReference type="NCBI Taxonomy" id="348837"/>
    <lineage>
        <taxon>Eukaryota</taxon>
        <taxon>Metamonada</taxon>
        <taxon>Diplomonadida</taxon>
        <taxon>Hexamitidae</taxon>
        <taxon>Hexamitinae</taxon>
        <taxon>Spironucleus</taxon>
    </lineage>
</organism>
<gene>
    <name evidence="1" type="ORF">SS50377_16910</name>
</gene>
<dbReference type="EMBL" id="KI546139">
    <property type="protein sequence ID" value="EST43246.1"/>
    <property type="molecule type" value="Genomic_DNA"/>
</dbReference>
<sequence>MYQCGVQSYCGARIAVEHILCTIAASVNRHSTASIGCRPIEVEYGMYGLSRVAGVFVCTEKSRAVVRDIMLIRIILSLPTDHFRLLYAHKQPTWVYHGQHTCDLQMHAYIQWQGCIFTPIALPTCRQHGDCTGVGSQRRVQQPYIHLSPYHILCRKLLQDRSAGDALILLIIDQIMIAQTDKINLLVLGRSFTLDYTQFNLQRSLNQNHFVQIPTQQCISIKIHCIHQLKDIQSKILRGQSLPITKKQELSCAGENLLYPNYFKLQNFTYFIFGDCIVI</sequence>
<proteinExistence type="predicted"/>
<reference evidence="1" key="1">
    <citation type="journal article" date="2014" name="PLoS Genet.">
        <title>The Genome of Spironucleus salmonicida Highlights a Fish Pathogen Adapted to Fluctuating Environments.</title>
        <authorList>
            <person name="Xu F."/>
            <person name="Jerlstrom-Hultqvist J."/>
            <person name="Einarsson E."/>
            <person name="Astvaldsson A."/>
            <person name="Svard S.G."/>
            <person name="Andersson J.O."/>
        </authorList>
    </citation>
    <scope>NUCLEOTIDE SEQUENCE</scope>
</reference>
<accession>V6LHS6</accession>
<evidence type="ECO:0000313" key="1">
    <source>
        <dbReference type="EMBL" id="EST43246.1"/>
    </source>
</evidence>
<protein>
    <submittedName>
        <fullName evidence="1">Uncharacterized protein</fullName>
    </submittedName>
</protein>
<dbReference type="AlphaFoldDB" id="V6LHS6"/>
<name>V6LHS6_9EUKA</name>